<evidence type="ECO:0000259" key="5">
    <source>
        <dbReference type="Pfam" id="PF00501"/>
    </source>
</evidence>
<dbReference type="AlphaFoldDB" id="A0A1G8EUA1"/>
<dbReference type="InterPro" id="IPR020845">
    <property type="entry name" value="AMP-binding_CS"/>
</dbReference>
<dbReference type="InterPro" id="IPR010071">
    <property type="entry name" value="AA_adenyl_dom"/>
</dbReference>
<dbReference type="FunFam" id="3.40.50.980:FF:000002">
    <property type="entry name" value="Enterobactin synthetase component F"/>
    <property type="match status" value="1"/>
</dbReference>
<dbReference type="Gene3D" id="3.30.300.30">
    <property type="match status" value="1"/>
</dbReference>
<gene>
    <name evidence="7" type="ORF">SAMN05421827_1541</name>
</gene>
<dbReference type="GO" id="GO:0005737">
    <property type="term" value="C:cytoplasm"/>
    <property type="evidence" value="ECO:0007669"/>
    <property type="project" value="TreeGrafter"/>
</dbReference>
<dbReference type="STRING" id="405671.SAMN05421827_1541"/>
<feature type="non-terminal residue" evidence="7">
    <location>
        <position position="450"/>
    </location>
</feature>
<dbReference type="InterPro" id="IPR025110">
    <property type="entry name" value="AMP-bd_C"/>
</dbReference>
<evidence type="ECO:0000256" key="1">
    <source>
        <dbReference type="ARBA" id="ARBA00001957"/>
    </source>
</evidence>
<dbReference type="PANTHER" id="PTHR45527">
    <property type="entry name" value="NONRIBOSOMAL PEPTIDE SYNTHETASE"/>
    <property type="match status" value="1"/>
</dbReference>
<dbReference type="EMBL" id="FNCH01000054">
    <property type="protein sequence ID" value="SDH73476.1"/>
    <property type="molecule type" value="Genomic_DNA"/>
</dbReference>
<dbReference type="NCBIfam" id="TIGR01733">
    <property type="entry name" value="AA-adenyl-dom"/>
    <property type="match status" value="1"/>
</dbReference>
<feature type="domain" description="AMP-dependent synthetase/ligase" evidence="5">
    <location>
        <begin position="1"/>
        <end position="275"/>
    </location>
</feature>
<sequence length="450" mass="50845">AYVPIDPAYPKERIDFIIKDTNAKILITDIDTEQKISLQEQGCQKAILSEIVKKQYQEHSLKPRPQDIAYIIYTSGSTGKPKGVMVRHDSLLNRLNWAQEFYKLDATDKVLQKTTYCFDVSVWELIWPLLTGSSLCFAEPDGHKDTAYLKNIIDVEQITTIHFVPSMLEVFLFDIELDDCPSLKRILCSGEALRIHHADLFHKKFTGVSLFNLYGPTEAAIDVTNHEILPDSKILLGRAMPNINLYVLDAARNPVPFGVPGELFIAGVQVAEGYLNRPELTRQRFIPDHIEGKGQLYQTGDMVVMQPDGLLEYLGRIDDQVKIRGFRIEPAEIEQAIMEIEGIQQAVVVTVKDPQQRDRLAAYLVCQEMDKQAITDALSIKLPTYMVPASFTKLEQIPLTPNGKIDKNRLPSPETSTQKQGEHAPPTDKTQELLCQIWQELLGISQIGIY</sequence>
<dbReference type="PROSITE" id="PS00455">
    <property type="entry name" value="AMP_BINDING"/>
    <property type="match status" value="1"/>
</dbReference>
<keyword evidence="2" id="KW-0596">Phosphopantetheine</keyword>
<dbReference type="CDD" id="cd05930">
    <property type="entry name" value="A_NRPS"/>
    <property type="match status" value="1"/>
</dbReference>
<dbReference type="PANTHER" id="PTHR45527:SF1">
    <property type="entry name" value="FATTY ACID SYNTHASE"/>
    <property type="match status" value="1"/>
</dbReference>
<keyword evidence="3" id="KW-0597">Phosphoprotein</keyword>
<dbReference type="SUPFAM" id="SSF56801">
    <property type="entry name" value="Acetyl-CoA synthetase-like"/>
    <property type="match status" value="1"/>
</dbReference>
<evidence type="ECO:0000256" key="4">
    <source>
        <dbReference type="SAM" id="MobiDB-lite"/>
    </source>
</evidence>
<evidence type="ECO:0000313" key="7">
    <source>
        <dbReference type="EMBL" id="SDH73476.1"/>
    </source>
</evidence>
<dbReference type="InterPro" id="IPR000873">
    <property type="entry name" value="AMP-dep_synth/lig_dom"/>
</dbReference>
<dbReference type="GO" id="GO:0031177">
    <property type="term" value="F:phosphopantetheine binding"/>
    <property type="evidence" value="ECO:0007669"/>
    <property type="project" value="TreeGrafter"/>
</dbReference>
<dbReference type="InterPro" id="IPR045851">
    <property type="entry name" value="AMP-bd_C_sf"/>
</dbReference>
<dbReference type="RefSeq" id="WP_143009162.1">
    <property type="nucleotide sequence ID" value="NZ_FNCH01000054.1"/>
</dbReference>
<reference evidence="8" key="1">
    <citation type="submission" date="2016-10" db="EMBL/GenBank/DDBJ databases">
        <authorList>
            <person name="Varghese N."/>
            <person name="Submissions S."/>
        </authorList>
    </citation>
    <scope>NUCLEOTIDE SEQUENCE [LARGE SCALE GENOMIC DNA]</scope>
    <source>
        <strain evidence="8">DSM 17933</strain>
    </source>
</reference>
<dbReference type="OrthoDB" id="9778690at2"/>
<dbReference type="GO" id="GO:0044550">
    <property type="term" value="P:secondary metabolite biosynthetic process"/>
    <property type="evidence" value="ECO:0007669"/>
    <property type="project" value="TreeGrafter"/>
</dbReference>
<evidence type="ECO:0000256" key="2">
    <source>
        <dbReference type="ARBA" id="ARBA00022450"/>
    </source>
</evidence>
<evidence type="ECO:0000313" key="8">
    <source>
        <dbReference type="Proteomes" id="UP000199643"/>
    </source>
</evidence>
<accession>A0A1G8EUA1</accession>
<dbReference type="GO" id="GO:0043041">
    <property type="term" value="P:amino acid activation for nonribosomal peptide biosynthetic process"/>
    <property type="evidence" value="ECO:0007669"/>
    <property type="project" value="TreeGrafter"/>
</dbReference>
<organism evidence="7 8">
    <name type="scientific">Pedobacter terrae</name>
    <dbReference type="NCBI Taxonomy" id="405671"/>
    <lineage>
        <taxon>Bacteria</taxon>
        <taxon>Pseudomonadati</taxon>
        <taxon>Bacteroidota</taxon>
        <taxon>Sphingobacteriia</taxon>
        <taxon>Sphingobacteriales</taxon>
        <taxon>Sphingobacteriaceae</taxon>
        <taxon>Pedobacter</taxon>
    </lineage>
</organism>
<dbReference type="Pfam" id="PF13193">
    <property type="entry name" value="AMP-binding_C"/>
    <property type="match status" value="1"/>
</dbReference>
<evidence type="ECO:0000259" key="6">
    <source>
        <dbReference type="Pfam" id="PF13193"/>
    </source>
</evidence>
<name>A0A1G8EUA1_9SPHI</name>
<feature type="domain" description="AMP-binding enzyme C-terminal" evidence="6">
    <location>
        <begin position="332"/>
        <end position="404"/>
    </location>
</feature>
<dbReference type="FunFam" id="3.30.300.30:FF:000010">
    <property type="entry name" value="Enterobactin synthetase component F"/>
    <property type="match status" value="1"/>
</dbReference>
<feature type="region of interest" description="Disordered" evidence="4">
    <location>
        <begin position="400"/>
        <end position="428"/>
    </location>
</feature>
<comment type="cofactor">
    <cofactor evidence="1">
        <name>pantetheine 4'-phosphate</name>
        <dbReference type="ChEBI" id="CHEBI:47942"/>
    </cofactor>
</comment>
<dbReference type="PRINTS" id="PR00154">
    <property type="entry name" value="AMPBINDING"/>
</dbReference>
<feature type="non-terminal residue" evidence="7">
    <location>
        <position position="1"/>
    </location>
</feature>
<protein>
    <submittedName>
        <fullName evidence="7">Amino acid adenylation domain-containing protein</fullName>
    </submittedName>
</protein>
<dbReference type="InterPro" id="IPR042099">
    <property type="entry name" value="ANL_N_sf"/>
</dbReference>
<dbReference type="Proteomes" id="UP000199643">
    <property type="component" value="Unassembled WGS sequence"/>
</dbReference>
<proteinExistence type="predicted"/>
<evidence type="ECO:0000256" key="3">
    <source>
        <dbReference type="ARBA" id="ARBA00022553"/>
    </source>
</evidence>
<dbReference type="InterPro" id="IPR020459">
    <property type="entry name" value="AMP-binding"/>
</dbReference>
<dbReference type="Gene3D" id="3.40.50.12780">
    <property type="entry name" value="N-terminal domain of ligase-like"/>
    <property type="match status" value="1"/>
</dbReference>
<keyword evidence="8" id="KW-1185">Reference proteome</keyword>
<dbReference type="Pfam" id="PF00501">
    <property type="entry name" value="AMP-binding"/>
    <property type="match status" value="1"/>
</dbReference>